<organism evidence="3 4">
    <name type="scientific">Paremcibacter congregatus</name>
    <dbReference type="NCBI Taxonomy" id="2043170"/>
    <lineage>
        <taxon>Bacteria</taxon>
        <taxon>Pseudomonadati</taxon>
        <taxon>Pseudomonadota</taxon>
        <taxon>Alphaproteobacteria</taxon>
        <taxon>Emcibacterales</taxon>
        <taxon>Emcibacteraceae</taxon>
        <taxon>Paremcibacter</taxon>
    </lineage>
</organism>
<dbReference type="Proteomes" id="UP000229730">
    <property type="component" value="Unassembled WGS sequence"/>
</dbReference>
<feature type="domain" description="Beta-lactamase-related" evidence="1">
    <location>
        <begin position="89"/>
        <end position="394"/>
    </location>
</feature>
<keyword evidence="4" id="KW-1185">Reference proteome</keyword>
<sequence>MSDGKFIRKIIMKNLLYRMAASWGLAVLAGSAVIVLLAACGGTGAAPSHDNTKLQQTLQIMLQDFVKSDDVMTGASIYVIAPHLDLEWGTAIGVTERGGSVPLTPEHPTYISSVTKSFVAAAILRLHEEDRIDIEAPITRYLREDHLQILKDGGYDVDQITVRHLLMHTSGLADFFYTKTFDQMAPKLMSGELVHLFTLEEQLRMAMEDKSYGKPGEVYHYSDTGYILLGAMLEKITGKSMAAATRELVDYDNLGLKNTWWAVLEPRPVGVLPRAHQYYGDYDSYNNDPPFDLYGGGGMISTPEDMARFFQALFKGGVYAKEDTLDLMLTTLKDKGPKPEDFNGRTTPDYYGLGIFRGQAGDIMTYGHGGWWGAYGFYVPSLDIAIGVTTTRQEYSKTIEGFSSTLLEKIQAACRPLSAKSPSDP</sequence>
<protein>
    <recommendedName>
        <fullName evidence="1">Beta-lactamase-related domain-containing protein</fullName>
    </recommendedName>
</protein>
<dbReference type="AlphaFoldDB" id="A0A2G4YZ56"/>
<name>A0A2G4YZ56_9PROT</name>
<evidence type="ECO:0000313" key="2">
    <source>
        <dbReference type="EMBL" id="PHZ85104.1"/>
    </source>
</evidence>
<dbReference type="Pfam" id="PF00144">
    <property type="entry name" value="Beta-lactamase"/>
    <property type="match status" value="1"/>
</dbReference>
<dbReference type="Gene3D" id="3.40.710.10">
    <property type="entry name" value="DD-peptidase/beta-lactamase superfamily"/>
    <property type="match status" value="1"/>
</dbReference>
<dbReference type="OrthoDB" id="9808046at2"/>
<dbReference type="InterPro" id="IPR050789">
    <property type="entry name" value="Diverse_Enzym_Activities"/>
</dbReference>
<proteinExistence type="predicted"/>
<accession>A0A2G4YZ56</accession>
<evidence type="ECO:0000313" key="3">
    <source>
        <dbReference type="EMBL" id="PHZ86736.1"/>
    </source>
</evidence>
<reference evidence="3 4" key="1">
    <citation type="submission" date="2017-10" db="EMBL/GenBank/DDBJ databases">
        <title>Frigbacter circumglobatus gen. nov. sp. nov., isolated from sediment cultured in situ.</title>
        <authorList>
            <person name="Zhao Z."/>
        </authorList>
    </citation>
    <scope>NUCLEOTIDE SEQUENCE [LARGE SCALE GENOMIC DNA]</scope>
    <source>
        <strain evidence="3 4">ZYL</strain>
    </source>
</reference>
<evidence type="ECO:0000259" key="1">
    <source>
        <dbReference type="Pfam" id="PF00144"/>
    </source>
</evidence>
<dbReference type="EMBL" id="PDEM01000004">
    <property type="protein sequence ID" value="PHZ86736.1"/>
    <property type="molecule type" value="Genomic_DNA"/>
</dbReference>
<dbReference type="PANTHER" id="PTHR43283">
    <property type="entry name" value="BETA-LACTAMASE-RELATED"/>
    <property type="match status" value="1"/>
</dbReference>
<evidence type="ECO:0000313" key="4">
    <source>
        <dbReference type="Proteomes" id="UP000229730"/>
    </source>
</evidence>
<comment type="caution">
    <text evidence="3">The sequence shown here is derived from an EMBL/GenBank/DDBJ whole genome shotgun (WGS) entry which is preliminary data.</text>
</comment>
<dbReference type="InterPro" id="IPR012338">
    <property type="entry name" value="Beta-lactam/transpept-like"/>
</dbReference>
<dbReference type="EMBL" id="PDEM01000017">
    <property type="protein sequence ID" value="PHZ85104.1"/>
    <property type="molecule type" value="Genomic_DNA"/>
</dbReference>
<dbReference type="InterPro" id="IPR001466">
    <property type="entry name" value="Beta-lactam-related"/>
</dbReference>
<gene>
    <name evidence="3" type="ORF">CRD36_00100</name>
    <name evidence="2" type="ORF">CRD36_08465</name>
</gene>
<dbReference type="InParanoid" id="A0A2G4YZ56"/>
<dbReference type="SUPFAM" id="SSF56601">
    <property type="entry name" value="beta-lactamase/transpeptidase-like"/>
    <property type="match status" value="1"/>
</dbReference>